<name>K0SED1_THAOC</name>
<reference evidence="2 3" key="1">
    <citation type="journal article" date="2012" name="Genome Biol.">
        <title>Genome and low-iron response of an oceanic diatom adapted to chronic iron limitation.</title>
        <authorList>
            <person name="Lommer M."/>
            <person name="Specht M."/>
            <person name="Roy A.S."/>
            <person name="Kraemer L."/>
            <person name="Andreson R."/>
            <person name="Gutowska M.A."/>
            <person name="Wolf J."/>
            <person name="Bergner S.V."/>
            <person name="Schilhabel M.B."/>
            <person name="Klostermeier U.C."/>
            <person name="Beiko R.G."/>
            <person name="Rosenstiel P."/>
            <person name="Hippler M."/>
            <person name="Laroche J."/>
        </authorList>
    </citation>
    <scope>NUCLEOTIDE SEQUENCE [LARGE SCALE GENOMIC DNA]</scope>
    <source>
        <strain evidence="2 3">CCMP1005</strain>
    </source>
</reference>
<dbReference type="AlphaFoldDB" id="K0SED1"/>
<gene>
    <name evidence="2" type="ORF">THAOC_16013</name>
</gene>
<accession>K0SED1</accession>
<dbReference type="EMBL" id="AGNL01018310">
    <property type="protein sequence ID" value="EJK63334.1"/>
    <property type="molecule type" value="Genomic_DNA"/>
</dbReference>
<evidence type="ECO:0000313" key="3">
    <source>
        <dbReference type="Proteomes" id="UP000266841"/>
    </source>
</evidence>
<evidence type="ECO:0000256" key="1">
    <source>
        <dbReference type="SAM" id="MobiDB-lite"/>
    </source>
</evidence>
<comment type="caution">
    <text evidence="2">The sequence shown here is derived from an EMBL/GenBank/DDBJ whole genome shotgun (WGS) entry which is preliminary data.</text>
</comment>
<keyword evidence="3" id="KW-1185">Reference proteome</keyword>
<sequence length="84" mass="9243">MPSPCTKGGLTATPPFTLVCSEKCDNEEDSSIVAGRKKRNEKRYDIRFARSYHACAARWCGGGRNKSGKKEGNDAFPPCFKALQ</sequence>
<protein>
    <submittedName>
        <fullName evidence="2">Uncharacterized protein</fullName>
    </submittedName>
</protein>
<proteinExistence type="predicted"/>
<feature type="region of interest" description="Disordered" evidence="1">
    <location>
        <begin position="64"/>
        <end position="84"/>
    </location>
</feature>
<evidence type="ECO:0000313" key="2">
    <source>
        <dbReference type="EMBL" id="EJK63334.1"/>
    </source>
</evidence>
<dbReference type="Proteomes" id="UP000266841">
    <property type="component" value="Unassembled WGS sequence"/>
</dbReference>
<organism evidence="2 3">
    <name type="scientific">Thalassiosira oceanica</name>
    <name type="common">Marine diatom</name>
    <dbReference type="NCBI Taxonomy" id="159749"/>
    <lineage>
        <taxon>Eukaryota</taxon>
        <taxon>Sar</taxon>
        <taxon>Stramenopiles</taxon>
        <taxon>Ochrophyta</taxon>
        <taxon>Bacillariophyta</taxon>
        <taxon>Coscinodiscophyceae</taxon>
        <taxon>Thalassiosirophycidae</taxon>
        <taxon>Thalassiosirales</taxon>
        <taxon>Thalassiosiraceae</taxon>
        <taxon>Thalassiosira</taxon>
    </lineage>
</organism>